<gene>
    <name evidence="2" type="ORF">DFH07DRAFT_828907</name>
</gene>
<dbReference type="SMART" id="SM00474">
    <property type="entry name" value="35EXOc"/>
    <property type="match status" value="1"/>
</dbReference>
<accession>A0AAD7IUR6</accession>
<dbReference type="Pfam" id="PF01612">
    <property type="entry name" value="DNA_pol_A_exo1"/>
    <property type="match status" value="1"/>
</dbReference>
<dbReference type="GO" id="GO:0006139">
    <property type="term" value="P:nucleobase-containing compound metabolic process"/>
    <property type="evidence" value="ECO:0007669"/>
    <property type="project" value="InterPro"/>
</dbReference>
<dbReference type="InterPro" id="IPR002562">
    <property type="entry name" value="3'-5'_exonuclease_dom"/>
</dbReference>
<dbReference type="InterPro" id="IPR012337">
    <property type="entry name" value="RNaseH-like_sf"/>
</dbReference>
<comment type="caution">
    <text evidence="2">The sequence shown here is derived from an EMBL/GenBank/DDBJ whole genome shotgun (WGS) entry which is preliminary data.</text>
</comment>
<keyword evidence="3" id="KW-1185">Reference proteome</keyword>
<name>A0AAD7IUR6_9AGAR</name>
<organism evidence="2 3">
    <name type="scientific">Mycena maculata</name>
    <dbReference type="NCBI Taxonomy" id="230809"/>
    <lineage>
        <taxon>Eukaryota</taxon>
        <taxon>Fungi</taxon>
        <taxon>Dikarya</taxon>
        <taxon>Basidiomycota</taxon>
        <taxon>Agaricomycotina</taxon>
        <taxon>Agaricomycetes</taxon>
        <taxon>Agaricomycetidae</taxon>
        <taxon>Agaricales</taxon>
        <taxon>Marasmiineae</taxon>
        <taxon>Mycenaceae</taxon>
        <taxon>Mycena</taxon>
    </lineage>
</organism>
<feature type="domain" description="3'-5' exonuclease" evidence="1">
    <location>
        <begin position="21"/>
        <end position="202"/>
    </location>
</feature>
<dbReference type="PANTHER" id="PTHR43040">
    <property type="entry name" value="RIBONUCLEASE D"/>
    <property type="match status" value="1"/>
</dbReference>
<dbReference type="EMBL" id="JARJLG010000085">
    <property type="protein sequence ID" value="KAJ7749568.1"/>
    <property type="molecule type" value="Genomic_DNA"/>
</dbReference>
<dbReference type="InterPro" id="IPR036397">
    <property type="entry name" value="RNaseH_sf"/>
</dbReference>
<dbReference type="Gene3D" id="3.30.420.10">
    <property type="entry name" value="Ribonuclease H-like superfamily/Ribonuclease H"/>
    <property type="match status" value="1"/>
</dbReference>
<dbReference type="GO" id="GO:0008408">
    <property type="term" value="F:3'-5' exonuclease activity"/>
    <property type="evidence" value="ECO:0007669"/>
    <property type="project" value="InterPro"/>
</dbReference>
<dbReference type="GO" id="GO:0003676">
    <property type="term" value="F:nucleic acid binding"/>
    <property type="evidence" value="ECO:0007669"/>
    <property type="project" value="InterPro"/>
</dbReference>
<dbReference type="AlphaFoldDB" id="A0AAD7IUR6"/>
<dbReference type="SUPFAM" id="SSF53098">
    <property type="entry name" value="Ribonuclease H-like"/>
    <property type="match status" value="1"/>
</dbReference>
<evidence type="ECO:0000313" key="3">
    <source>
        <dbReference type="Proteomes" id="UP001215280"/>
    </source>
</evidence>
<evidence type="ECO:0000313" key="2">
    <source>
        <dbReference type="EMBL" id="KAJ7749568.1"/>
    </source>
</evidence>
<dbReference type="PANTHER" id="PTHR43040:SF1">
    <property type="entry name" value="RIBONUCLEASE D"/>
    <property type="match status" value="1"/>
</dbReference>
<reference evidence="2" key="1">
    <citation type="submission" date="2023-03" db="EMBL/GenBank/DDBJ databases">
        <title>Massive genome expansion in bonnet fungi (Mycena s.s.) driven by repeated elements and novel gene families across ecological guilds.</title>
        <authorList>
            <consortium name="Lawrence Berkeley National Laboratory"/>
            <person name="Harder C.B."/>
            <person name="Miyauchi S."/>
            <person name="Viragh M."/>
            <person name="Kuo A."/>
            <person name="Thoen E."/>
            <person name="Andreopoulos B."/>
            <person name="Lu D."/>
            <person name="Skrede I."/>
            <person name="Drula E."/>
            <person name="Henrissat B."/>
            <person name="Morin E."/>
            <person name="Kohler A."/>
            <person name="Barry K."/>
            <person name="LaButti K."/>
            <person name="Morin E."/>
            <person name="Salamov A."/>
            <person name="Lipzen A."/>
            <person name="Mereny Z."/>
            <person name="Hegedus B."/>
            <person name="Baldrian P."/>
            <person name="Stursova M."/>
            <person name="Weitz H."/>
            <person name="Taylor A."/>
            <person name="Grigoriev I.V."/>
            <person name="Nagy L.G."/>
            <person name="Martin F."/>
            <person name="Kauserud H."/>
        </authorList>
    </citation>
    <scope>NUCLEOTIDE SEQUENCE</scope>
    <source>
        <strain evidence="2">CBHHK188m</strain>
    </source>
</reference>
<sequence>MPPSPPTPCQSPPISYMDIDFTYCDKEIDLLEATKSLQDCPILFFDCEGEDMGVQSGHLWLISLGTALPESQRIYLLDVLAIGTEGLKPIFDILVSNQIQKVVFDGRMDQSALYHEYGVTMQNVLDLQLADIKSRPRRGEKRGSKEQLDRLLRYIPRSEIDAHRELYQKVQKLAGLGEAVREHKVKVDEVGLATKASGRDIEWTNPPSRELLIYAANDIRLITSLWSHLAQSGYLDKGLPAESLRYVTIWNGRQPGQEEIYKRHGLLPLNILDPVSDRNTLRCTGCERDLPQDSFLKWEQNKPNKRKCGVCRAIGIHIKIQTKRQRKKEAKRL</sequence>
<dbReference type="Proteomes" id="UP001215280">
    <property type="component" value="Unassembled WGS sequence"/>
</dbReference>
<evidence type="ECO:0000259" key="1">
    <source>
        <dbReference type="SMART" id="SM00474"/>
    </source>
</evidence>
<proteinExistence type="predicted"/>
<protein>
    <submittedName>
        <fullName evidence="2">Ribonuclease H-like domain-containing protein</fullName>
    </submittedName>
</protein>